<feature type="non-terminal residue" evidence="1">
    <location>
        <position position="1"/>
    </location>
</feature>
<proteinExistence type="predicted"/>
<keyword evidence="2" id="KW-1185">Reference proteome</keyword>
<evidence type="ECO:0000313" key="1">
    <source>
        <dbReference type="EMBL" id="KAF0870469.1"/>
    </source>
</evidence>
<dbReference type="AlphaFoldDB" id="A0A6G1A3T5"/>
<feature type="non-terminal residue" evidence="1">
    <location>
        <position position="163"/>
    </location>
</feature>
<sequence>TMSCHLTPVTMARIKKTKNNRWWRGCEEHRTLMHCWWERQFMQPLWKTIWTSLKKLKIKGVSTTGYLPEKKETLIQKEIHTPMFTAELFTIAKLWKQLECSLIDEWIKKMWCIQYTHNGILYSHKQNKILPFDLVTTWKDLESIMLSEISQSETDKYHTISLT</sequence>
<dbReference type="Proteomes" id="UP000475037">
    <property type="component" value="Unassembled WGS sequence"/>
</dbReference>
<gene>
    <name evidence="1" type="ORF">FOF47_R07177</name>
</gene>
<dbReference type="EMBL" id="VOAJ01024677">
    <property type="protein sequence ID" value="KAF0870469.1"/>
    <property type="molecule type" value="Genomic_DNA"/>
</dbReference>
<organism evidence="1 2">
    <name type="scientific">Crocuta crocuta</name>
    <name type="common">Spotted hyena</name>
    <dbReference type="NCBI Taxonomy" id="9678"/>
    <lineage>
        <taxon>Eukaryota</taxon>
        <taxon>Metazoa</taxon>
        <taxon>Chordata</taxon>
        <taxon>Craniata</taxon>
        <taxon>Vertebrata</taxon>
        <taxon>Euteleostomi</taxon>
        <taxon>Mammalia</taxon>
        <taxon>Eutheria</taxon>
        <taxon>Laurasiatheria</taxon>
        <taxon>Carnivora</taxon>
        <taxon>Feliformia</taxon>
        <taxon>Hyaenidae</taxon>
        <taxon>Crocuta</taxon>
    </lineage>
</organism>
<reference evidence="1 2" key="1">
    <citation type="submission" date="2019-11" db="EMBL/GenBank/DDBJ databases">
        <authorList>
            <person name="Yang C."/>
            <person name="Li F."/>
        </authorList>
    </citation>
    <scope>NUCLEOTIDE SEQUENCE [LARGE SCALE GENOMIC DNA]</scope>
    <source>
        <strain evidence="1">KB4526</strain>
        <tissue evidence="1">Muscle</tissue>
    </source>
</reference>
<protein>
    <submittedName>
        <fullName evidence="1">LORF2 protein</fullName>
    </submittedName>
</protein>
<evidence type="ECO:0000313" key="2">
    <source>
        <dbReference type="Proteomes" id="UP000475037"/>
    </source>
</evidence>
<comment type="caution">
    <text evidence="1">The sequence shown here is derived from an EMBL/GenBank/DDBJ whole genome shotgun (WGS) entry which is preliminary data.</text>
</comment>
<name>A0A6G1A3T5_CROCR</name>
<accession>A0A6G1A3T5</accession>